<dbReference type="VEuPathDB" id="VectorBase:LLOJ000505"/>
<protein>
    <submittedName>
        <fullName evidence="2">Putative ecdysteroid kinase</fullName>
    </submittedName>
</protein>
<keyword evidence="2" id="KW-0808">Transferase</keyword>
<dbReference type="Proteomes" id="UP000092461">
    <property type="component" value="Unassembled WGS sequence"/>
</dbReference>
<name>A0A1B0C983_LUTLO</name>
<reference evidence="4" key="1">
    <citation type="submission" date="2012-05" db="EMBL/GenBank/DDBJ databases">
        <title>Whole Genome Assembly of Lutzomyia longipalpis.</title>
        <authorList>
            <person name="Richards S."/>
            <person name="Qu C."/>
            <person name="Dillon R."/>
            <person name="Worley K."/>
            <person name="Scherer S."/>
            <person name="Batterton M."/>
            <person name="Taylor A."/>
            <person name="Hawes A."/>
            <person name="Hernandez B."/>
            <person name="Kovar C."/>
            <person name="Mandapat C."/>
            <person name="Pham C."/>
            <person name="Qu C."/>
            <person name="Jing C."/>
            <person name="Bess C."/>
            <person name="Bandaranaike D."/>
            <person name="Ngo D."/>
            <person name="Ongeri F."/>
            <person name="Arias F."/>
            <person name="Lara F."/>
            <person name="Weissenberger G."/>
            <person name="Kamau G."/>
            <person name="Han H."/>
            <person name="Shen H."/>
            <person name="Dinh H."/>
            <person name="Khalil I."/>
            <person name="Jones J."/>
            <person name="Shafer J."/>
            <person name="Jayaseelan J."/>
            <person name="Quiroz J."/>
            <person name="Blankenburg K."/>
            <person name="Nguyen L."/>
            <person name="Jackson L."/>
            <person name="Francisco L."/>
            <person name="Tang L.-Y."/>
            <person name="Pu L.-L."/>
            <person name="Perales L."/>
            <person name="Lorensuhewa L."/>
            <person name="Munidasa M."/>
            <person name="Coyle M."/>
            <person name="Taylor M."/>
            <person name="Puazo M."/>
            <person name="Firestine M."/>
            <person name="Scheel M."/>
            <person name="Javaid M."/>
            <person name="Wang M."/>
            <person name="Li M."/>
            <person name="Tabassum N."/>
            <person name="Saada N."/>
            <person name="Osuji N."/>
            <person name="Aqrawi P."/>
            <person name="Fu Q."/>
            <person name="Thornton R."/>
            <person name="Raj R."/>
            <person name="Goodspeed R."/>
            <person name="Mata R."/>
            <person name="Najjar R."/>
            <person name="Gubbala S."/>
            <person name="Lee S."/>
            <person name="Denson S."/>
            <person name="Patil S."/>
            <person name="Macmil S."/>
            <person name="Qi S."/>
            <person name="Matskevitch T."/>
            <person name="Palculict T."/>
            <person name="Mathew T."/>
            <person name="Vee V."/>
            <person name="Velamala V."/>
            <person name="Korchina V."/>
            <person name="Cai W."/>
            <person name="Liu W."/>
            <person name="Dai W."/>
            <person name="Zou X."/>
            <person name="Zhu Y."/>
            <person name="Zhang Y."/>
            <person name="Wu Y.-Q."/>
            <person name="Xin Y."/>
            <person name="Nazarath L."/>
            <person name="Kovar C."/>
            <person name="Han Y."/>
            <person name="Muzny D."/>
            <person name="Gibbs R."/>
        </authorList>
    </citation>
    <scope>NUCLEOTIDE SEQUENCE [LARGE SCALE GENOMIC DNA]</scope>
    <source>
        <strain evidence="4">Jacobina</strain>
    </source>
</reference>
<dbReference type="EnsemblMetazoa" id="LLOJ000505-RA">
    <property type="protein sequence ID" value="LLOJ000505-PA"/>
    <property type="gene ID" value="LLOJ000505"/>
</dbReference>
<evidence type="ECO:0000313" key="4">
    <source>
        <dbReference type="Proteomes" id="UP000092461"/>
    </source>
</evidence>
<dbReference type="SUPFAM" id="SSF56112">
    <property type="entry name" value="Protein kinase-like (PK-like)"/>
    <property type="match status" value="1"/>
</dbReference>
<organism evidence="3 4">
    <name type="scientific">Lutzomyia longipalpis</name>
    <name type="common">Sand fly</name>
    <dbReference type="NCBI Taxonomy" id="7200"/>
    <lineage>
        <taxon>Eukaryota</taxon>
        <taxon>Metazoa</taxon>
        <taxon>Ecdysozoa</taxon>
        <taxon>Arthropoda</taxon>
        <taxon>Hexapoda</taxon>
        <taxon>Insecta</taxon>
        <taxon>Pterygota</taxon>
        <taxon>Neoptera</taxon>
        <taxon>Endopterygota</taxon>
        <taxon>Diptera</taxon>
        <taxon>Nematocera</taxon>
        <taxon>Psychodoidea</taxon>
        <taxon>Psychodidae</taxon>
        <taxon>Lutzomyia</taxon>
        <taxon>Lutzomyia</taxon>
    </lineage>
</organism>
<sequence>MTENQEPMQYNKDEVTPPSFLNHDFFVMVLSKAENDKDLTITELEMKPGTKPGDHFASIMFKAIVSYKTRGTEVLGRSLVVKTVPIEEGLKKDFLTEMPIFTRETDMYTKVLPEMKRIMESIGDDEELAPRLIYHSSDPVVLIFEDISKFGYEMQYDFYNFENTMKIDDIKTWPGYEEIGEKIGALEKTFTKNLFKVYEPNPEPGFNVLCHGDFHIRNMMFIKNKDDLEKTMFLDFQICFWGSPAVDLIYILYSIGDTDTRKRRGEMLRIYHEALTEYLNRLGCLKKPPSLLQLNIEMLQRGPMEVFWSTCIFPFFCMDFSKVDMETVFTPSEDNMLEIRKAMYKNQRT</sequence>
<dbReference type="EMBL" id="GITU01002732">
    <property type="protein sequence ID" value="MBC1171435.1"/>
    <property type="molecule type" value="Transcribed_RNA"/>
</dbReference>
<dbReference type="GO" id="GO:0016301">
    <property type="term" value="F:kinase activity"/>
    <property type="evidence" value="ECO:0007669"/>
    <property type="project" value="UniProtKB-KW"/>
</dbReference>
<proteinExistence type="predicted"/>
<evidence type="ECO:0000313" key="2">
    <source>
        <dbReference type="EMBL" id="MBC1171435.1"/>
    </source>
</evidence>
<keyword evidence="4" id="KW-1185">Reference proteome</keyword>
<dbReference type="AlphaFoldDB" id="A0A1B0C983"/>
<reference evidence="3" key="3">
    <citation type="submission" date="2020-05" db="UniProtKB">
        <authorList>
            <consortium name="EnsemblMetazoa"/>
        </authorList>
    </citation>
    <scope>IDENTIFICATION</scope>
    <source>
        <strain evidence="3">Jacobina</strain>
    </source>
</reference>
<dbReference type="EMBL" id="AJWK01002028">
    <property type="status" value="NOT_ANNOTATED_CDS"/>
    <property type="molecule type" value="Genomic_DNA"/>
</dbReference>
<dbReference type="Pfam" id="PF02958">
    <property type="entry name" value="EcKL"/>
    <property type="match status" value="2"/>
</dbReference>
<evidence type="ECO:0000313" key="3">
    <source>
        <dbReference type="EnsemblMetazoa" id="LLOJ000505-PA"/>
    </source>
</evidence>
<dbReference type="VEuPathDB" id="VectorBase:LLONM1_004683"/>
<keyword evidence="2" id="KW-0418">Kinase</keyword>
<dbReference type="InterPro" id="IPR011009">
    <property type="entry name" value="Kinase-like_dom_sf"/>
</dbReference>
<reference evidence="2" key="2">
    <citation type="journal article" date="2020" name="BMC">
        <title>Leishmania infection induces a limited differential gene expression in the sand fly midgut.</title>
        <authorList>
            <person name="Coutinho-Abreu I.V."/>
            <person name="Serafim T.D."/>
            <person name="Meneses C."/>
            <person name="Kamhawi S."/>
            <person name="Oliveira F."/>
            <person name="Valenzuela J.G."/>
        </authorList>
    </citation>
    <scope>NUCLEOTIDE SEQUENCE</scope>
    <source>
        <strain evidence="2">Jacobina</strain>
        <tissue evidence="2">Midgut</tissue>
    </source>
</reference>
<dbReference type="Gene3D" id="3.90.1200.10">
    <property type="match status" value="1"/>
</dbReference>
<dbReference type="InterPro" id="IPR004119">
    <property type="entry name" value="EcKL"/>
</dbReference>
<dbReference type="PANTHER" id="PTHR11012:SF12">
    <property type="entry name" value="CHK KINASE-LIKE DOMAIN-CONTAINING PROTEIN-RELATED"/>
    <property type="match status" value="1"/>
</dbReference>
<dbReference type="InterPro" id="IPR015897">
    <property type="entry name" value="CHK_kinase-like"/>
</dbReference>
<dbReference type="PANTHER" id="PTHR11012">
    <property type="entry name" value="PROTEIN KINASE-LIKE DOMAIN-CONTAINING"/>
    <property type="match status" value="1"/>
</dbReference>
<feature type="domain" description="CHK kinase-like" evidence="1">
    <location>
        <begin position="142"/>
        <end position="281"/>
    </location>
</feature>
<accession>A0A1B0C983</accession>
<evidence type="ECO:0000259" key="1">
    <source>
        <dbReference type="SMART" id="SM00587"/>
    </source>
</evidence>
<dbReference type="SMART" id="SM00587">
    <property type="entry name" value="CHK"/>
    <property type="match status" value="1"/>
</dbReference>